<name>A0ABR3KRN8_TRISP</name>
<evidence type="ECO:0000313" key="3">
    <source>
        <dbReference type="Proteomes" id="UP001558632"/>
    </source>
</evidence>
<reference evidence="2 3" key="1">
    <citation type="submission" date="2024-07" db="EMBL/GenBank/DDBJ databases">
        <title>Enhanced genomic and transcriptomic resources for Trichinella pseudospiralis and T. spiralis underpin the discovery of pronounced molecular differences between stages and species.</title>
        <authorList>
            <person name="Pasi K.K."/>
            <person name="La Rosa G."/>
            <person name="Gomez-Morales M.A."/>
            <person name="Tosini F."/>
            <person name="Sumanam S."/>
            <person name="Young N.D."/>
            <person name="Chang B.C."/>
            <person name="Robin G.B."/>
        </authorList>
    </citation>
    <scope>NUCLEOTIDE SEQUENCE [LARGE SCALE GENOMIC DNA]</scope>
    <source>
        <strain evidence="2">ISS534</strain>
    </source>
</reference>
<keyword evidence="3" id="KW-1185">Reference proteome</keyword>
<gene>
    <name evidence="2" type="ORF">TSPI_03167</name>
</gene>
<organism evidence="2 3">
    <name type="scientific">Trichinella spiralis</name>
    <name type="common">Trichina worm</name>
    <dbReference type="NCBI Taxonomy" id="6334"/>
    <lineage>
        <taxon>Eukaryota</taxon>
        <taxon>Metazoa</taxon>
        <taxon>Ecdysozoa</taxon>
        <taxon>Nematoda</taxon>
        <taxon>Enoplea</taxon>
        <taxon>Dorylaimia</taxon>
        <taxon>Trichinellida</taxon>
        <taxon>Trichinellidae</taxon>
        <taxon>Trichinella</taxon>
    </lineage>
</organism>
<accession>A0ABR3KRN8</accession>
<dbReference type="Proteomes" id="UP001558632">
    <property type="component" value="Unassembled WGS sequence"/>
</dbReference>
<evidence type="ECO:0000256" key="1">
    <source>
        <dbReference type="SAM" id="MobiDB-lite"/>
    </source>
</evidence>
<proteinExistence type="predicted"/>
<dbReference type="PANTHER" id="PTHR47331:SF1">
    <property type="entry name" value="GAG-LIKE PROTEIN"/>
    <property type="match status" value="1"/>
</dbReference>
<protein>
    <submittedName>
        <fullName evidence="2">Zinc finger CCHC domain-containing protein</fullName>
    </submittedName>
</protein>
<dbReference type="EMBL" id="JBEUSY010000235">
    <property type="protein sequence ID" value="KAL1241962.1"/>
    <property type="molecule type" value="Genomic_DNA"/>
</dbReference>
<evidence type="ECO:0000313" key="2">
    <source>
        <dbReference type="EMBL" id="KAL1241962.1"/>
    </source>
</evidence>
<feature type="region of interest" description="Disordered" evidence="1">
    <location>
        <begin position="1"/>
        <end position="20"/>
    </location>
</feature>
<feature type="compositionally biased region" description="Basic and acidic residues" evidence="1">
    <location>
        <begin position="1"/>
        <end position="12"/>
    </location>
</feature>
<comment type="caution">
    <text evidence="2">The sequence shown here is derived from an EMBL/GenBank/DDBJ whole genome shotgun (WGS) entry which is preliminary data.</text>
</comment>
<sequence length="165" mass="18680">MTNRDAIRRGRPGDGLTAAGCGQCHQSDTTLPASSRKTGTALTLDELKEAERIWIRQEQIHAFSSRESLDKAMTKMLCGLNPFLDEFGVLRVDGRLGRAQLEEETKFPALLPRKGIIVDLLIIREHNRQLHAGVALGKRWASWNPQADERLIDELTYDQRFELRS</sequence>
<dbReference type="PANTHER" id="PTHR47331">
    <property type="entry name" value="PHD-TYPE DOMAIN-CONTAINING PROTEIN"/>
    <property type="match status" value="1"/>
</dbReference>